<dbReference type="RefSeq" id="WP_268056716.1">
    <property type="nucleotide sequence ID" value="NZ_JAPOHA010000001.1"/>
</dbReference>
<comment type="similarity">
    <text evidence="1">Belongs to the Gfo/Idh/MocA family.</text>
</comment>
<dbReference type="GO" id="GO:0050112">
    <property type="term" value="F:inositol 2-dehydrogenase (NAD+) activity"/>
    <property type="evidence" value="ECO:0007669"/>
    <property type="project" value="UniProtKB-EC"/>
</dbReference>
<sequence length="337" mass="37325">MDKVRIGSIGLGRLGAQHAENIATKIPNAELVALCDMDTAKLKETAERLHVSKTFTDYDEMIACDDIDAVVIVSPSGLHTEQIEKALASGKHVFSEKPLGTTVEQCRKAEKAVEKYSDKVFMLGFMRRFDDSYRYAKAKVDAGEIGNPILFRAYSQDPEKFIAGSIAFAAHSGGAFLDMAVHDIDLARWFVKSEPESVYAIGGCYAHPEFGKYNDGDNVSCLMKFQNGAMGFLLAGRTAPHGYNIETEIIGTKGTLRIGSVPQKNLVEILDSYGVRKECSENFLERFEKSYVEEVKEFVDCILNNRKPDVTVYDGSRVLEIANACKRSFETGELVKI</sequence>
<dbReference type="EMBL" id="JAPOHA010000001">
    <property type="protein sequence ID" value="MCY1712706.1"/>
    <property type="molecule type" value="Genomic_DNA"/>
</dbReference>
<evidence type="ECO:0000256" key="2">
    <source>
        <dbReference type="ARBA" id="ARBA00023002"/>
    </source>
</evidence>
<dbReference type="NCBIfam" id="TIGR04380">
    <property type="entry name" value="myo_inos_iolG"/>
    <property type="match status" value="1"/>
</dbReference>
<name>A0ABT4BRZ3_9FIRM</name>
<proteinExistence type="inferred from homology"/>
<evidence type="ECO:0000313" key="5">
    <source>
        <dbReference type="EMBL" id="MCY1712706.1"/>
    </source>
</evidence>
<dbReference type="InterPro" id="IPR036291">
    <property type="entry name" value="NAD(P)-bd_dom_sf"/>
</dbReference>
<dbReference type="InterPro" id="IPR055170">
    <property type="entry name" value="GFO_IDH_MocA-like_dom"/>
</dbReference>
<comment type="caution">
    <text evidence="5">The sequence shown here is derived from an EMBL/GenBank/DDBJ whole genome shotgun (WGS) entry which is preliminary data.</text>
</comment>
<evidence type="ECO:0000259" key="4">
    <source>
        <dbReference type="Pfam" id="PF22725"/>
    </source>
</evidence>
<dbReference type="Pfam" id="PF22725">
    <property type="entry name" value="GFO_IDH_MocA_C3"/>
    <property type="match status" value="1"/>
</dbReference>
<dbReference type="InterPro" id="IPR000683">
    <property type="entry name" value="Gfo/Idh/MocA-like_OxRdtase_N"/>
</dbReference>
<protein>
    <submittedName>
        <fullName evidence="5">Inositol 2-dehydrogenase</fullName>
        <ecNumber evidence="5">1.1.1.18</ecNumber>
    </submittedName>
</protein>
<reference evidence="5 6" key="1">
    <citation type="submission" date="2022-11" db="EMBL/GenBank/DDBJ databases">
        <authorList>
            <person name="Caiyu Z."/>
        </authorList>
    </citation>
    <scope>NUCLEOTIDE SEQUENCE [LARGE SCALE GENOMIC DNA]</scope>
    <source>
        <strain evidence="5 6">YR-4</strain>
    </source>
</reference>
<dbReference type="EC" id="1.1.1.18" evidence="5"/>
<dbReference type="Pfam" id="PF01408">
    <property type="entry name" value="GFO_IDH_MocA"/>
    <property type="match status" value="1"/>
</dbReference>
<evidence type="ECO:0000259" key="3">
    <source>
        <dbReference type="Pfam" id="PF01408"/>
    </source>
</evidence>
<organism evidence="5 6">
    <name type="scientific">Caproiciproducens galactitolivorans</name>
    <dbReference type="NCBI Taxonomy" id="642589"/>
    <lineage>
        <taxon>Bacteria</taxon>
        <taxon>Bacillati</taxon>
        <taxon>Bacillota</taxon>
        <taxon>Clostridia</taxon>
        <taxon>Eubacteriales</taxon>
        <taxon>Acutalibacteraceae</taxon>
        <taxon>Caproiciproducens</taxon>
    </lineage>
</organism>
<dbReference type="PANTHER" id="PTHR42840:SF3">
    <property type="entry name" value="BINDING ROSSMANN FOLD OXIDOREDUCTASE, PUTATIVE (AFU_ORTHOLOGUE AFUA_2G10240)-RELATED"/>
    <property type="match status" value="1"/>
</dbReference>
<dbReference type="Proteomes" id="UP001082703">
    <property type="component" value="Unassembled WGS sequence"/>
</dbReference>
<feature type="domain" description="GFO/IDH/MocA-like oxidoreductase" evidence="4">
    <location>
        <begin position="133"/>
        <end position="257"/>
    </location>
</feature>
<feature type="domain" description="Gfo/Idh/MocA-like oxidoreductase N-terminal" evidence="3">
    <location>
        <begin position="5"/>
        <end position="121"/>
    </location>
</feature>
<dbReference type="SUPFAM" id="SSF51735">
    <property type="entry name" value="NAD(P)-binding Rossmann-fold domains"/>
    <property type="match status" value="1"/>
</dbReference>
<accession>A0ABT4BRZ3</accession>
<gene>
    <name evidence="5" type="primary">iolG</name>
    <name evidence="5" type="ORF">OUY18_00340</name>
</gene>
<keyword evidence="2 5" id="KW-0560">Oxidoreductase</keyword>
<dbReference type="Gene3D" id="3.40.50.720">
    <property type="entry name" value="NAD(P)-binding Rossmann-like Domain"/>
    <property type="match status" value="1"/>
</dbReference>
<dbReference type="SUPFAM" id="SSF55347">
    <property type="entry name" value="Glyceraldehyde-3-phosphate dehydrogenase-like, C-terminal domain"/>
    <property type="match status" value="1"/>
</dbReference>
<keyword evidence="6" id="KW-1185">Reference proteome</keyword>
<evidence type="ECO:0000313" key="6">
    <source>
        <dbReference type="Proteomes" id="UP001082703"/>
    </source>
</evidence>
<dbReference type="PANTHER" id="PTHR42840">
    <property type="entry name" value="NAD(P)-BINDING ROSSMANN-FOLD SUPERFAMILY PROTEIN-RELATED"/>
    <property type="match status" value="1"/>
</dbReference>
<dbReference type="Gene3D" id="3.30.360.10">
    <property type="entry name" value="Dihydrodipicolinate Reductase, domain 2"/>
    <property type="match status" value="1"/>
</dbReference>
<dbReference type="InterPro" id="IPR030827">
    <property type="entry name" value="Myo_inos_IolG"/>
</dbReference>
<evidence type="ECO:0000256" key="1">
    <source>
        <dbReference type="ARBA" id="ARBA00010928"/>
    </source>
</evidence>